<feature type="transmembrane region" description="Helical" evidence="1">
    <location>
        <begin position="20"/>
        <end position="43"/>
    </location>
</feature>
<feature type="transmembrane region" description="Helical" evidence="1">
    <location>
        <begin position="218"/>
        <end position="237"/>
    </location>
</feature>
<keyword evidence="1" id="KW-0472">Membrane</keyword>
<dbReference type="Proteomes" id="UP000636505">
    <property type="component" value="Unassembled WGS sequence"/>
</dbReference>
<accession>A0A8J7DC65</accession>
<feature type="transmembrane region" description="Helical" evidence="1">
    <location>
        <begin position="188"/>
        <end position="206"/>
    </location>
</feature>
<feature type="transmembrane region" description="Helical" evidence="1">
    <location>
        <begin position="99"/>
        <end position="123"/>
    </location>
</feature>
<evidence type="ECO:0000313" key="3">
    <source>
        <dbReference type="Proteomes" id="UP000636505"/>
    </source>
</evidence>
<organism evidence="2 3">
    <name type="scientific">Vasconcelosia minhoensis LEGE 07310</name>
    <dbReference type="NCBI Taxonomy" id="915328"/>
    <lineage>
        <taxon>Bacteria</taxon>
        <taxon>Bacillati</taxon>
        <taxon>Cyanobacteriota</taxon>
        <taxon>Cyanophyceae</taxon>
        <taxon>Nodosilineales</taxon>
        <taxon>Cymatolegaceae</taxon>
        <taxon>Vasconcelosia</taxon>
        <taxon>Vasconcelosia minhoensis</taxon>
    </lineage>
</organism>
<protein>
    <submittedName>
        <fullName evidence="2">DUF4386 domain-containing protein</fullName>
    </submittedName>
</protein>
<sequence>MNTSFSQKQVMTGVNNLPQIASVLLVLEIVFFMTAFVVLGQAIDWPASLDEPASVVLPRLVAHQGSVVFGYYSYLLSAILLVPLAIVLHCYFGLKQNPLLLSATAFGIISGAMKSLGIIRWLFLMPYLANRYVVSDNSPALQETISLLYDTFNLYAGKVGEYIGVQMFTALWVGLLSLAVLRSRQLPIWLSGFGIVVAIAWLLSLLGDSGISLFESAVFISTTLLNFWYLTLAIVLVKGHR</sequence>
<keyword evidence="1" id="KW-0812">Transmembrane</keyword>
<keyword evidence="3" id="KW-1185">Reference proteome</keyword>
<reference evidence="2" key="1">
    <citation type="submission" date="2020-10" db="EMBL/GenBank/DDBJ databases">
        <authorList>
            <person name="Castelo-Branco R."/>
            <person name="Eusebio N."/>
            <person name="Adriana R."/>
            <person name="Vieira A."/>
            <person name="Brugerolle De Fraissinette N."/>
            <person name="Rezende De Castro R."/>
            <person name="Schneider M.P."/>
            <person name="Vasconcelos V."/>
            <person name="Leao P.N."/>
        </authorList>
    </citation>
    <scope>NUCLEOTIDE SEQUENCE</scope>
    <source>
        <strain evidence="2">LEGE 07310</strain>
    </source>
</reference>
<name>A0A8J7DC65_9CYAN</name>
<dbReference type="RefSeq" id="WP_228021505.1">
    <property type="nucleotide sequence ID" value="NZ_JADEXG010000015.1"/>
</dbReference>
<evidence type="ECO:0000256" key="1">
    <source>
        <dbReference type="SAM" id="Phobius"/>
    </source>
</evidence>
<feature type="transmembrane region" description="Helical" evidence="1">
    <location>
        <begin position="162"/>
        <end position="181"/>
    </location>
</feature>
<dbReference type="EMBL" id="JADEXG010000015">
    <property type="protein sequence ID" value="MBE9077333.1"/>
    <property type="molecule type" value="Genomic_DNA"/>
</dbReference>
<dbReference type="InterPro" id="IPR025495">
    <property type="entry name" value="DUF4386"/>
</dbReference>
<gene>
    <name evidence="2" type="ORF">IQ241_08495</name>
</gene>
<comment type="caution">
    <text evidence="2">The sequence shown here is derived from an EMBL/GenBank/DDBJ whole genome shotgun (WGS) entry which is preliminary data.</text>
</comment>
<evidence type="ECO:0000313" key="2">
    <source>
        <dbReference type="EMBL" id="MBE9077333.1"/>
    </source>
</evidence>
<proteinExistence type="predicted"/>
<keyword evidence="1" id="KW-1133">Transmembrane helix</keyword>
<dbReference type="AlphaFoldDB" id="A0A8J7DC65"/>
<feature type="transmembrane region" description="Helical" evidence="1">
    <location>
        <begin position="71"/>
        <end position="92"/>
    </location>
</feature>
<dbReference type="Pfam" id="PF14329">
    <property type="entry name" value="DUF4386"/>
    <property type="match status" value="1"/>
</dbReference>